<feature type="transmembrane region" description="Helical" evidence="5">
    <location>
        <begin position="75"/>
        <end position="95"/>
    </location>
</feature>
<keyword evidence="8" id="KW-1185">Reference proteome</keyword>
<feature type="transmembrane region" description="Helical" evidence="5">
    <location>
        <begin position="101"/>
        <end position="122"/>
    </location>
</feature>
<feature type="transmembrane region" description="Helical" evidence="5">
    <location>
        <begin position="324"/>
        <end position="341"/>
    </location>
</feature>
<feature type="transmembrane region" description="Helical" evidence="5">
    <location>
        <begin position="247"/>
        <end position="267"/>
    </location>
</feature>
<proteinExistence type="predicted"/>
<dbReference type="GO" id="GO:0016020">
    <property type="term" value="C:membrane"/>
    <property type="evidence" value="ECO:0007669"/>
    <property type="project" value="UniProtKB-SubCell"/>
</dbReference>
<keyword evidence="3 5" id="KW-1133">Transmembrane helix</keyword>
<evidence type="ECO:0000313" key="7">
    <source>
        <dbReference type="EMBL" id="GGC92815.1"/>
    </source>
</evidence>
<feature type="transmembrane region" description="Helical" evidence="5">
    <location>
        <begin position="274"/>
        <end position="304"/>
    </location>
</feature>
<feature type="transmembrane region" description="Helical" evidence="5">
    <location>
        <begin position="199"/>
        <end position="227"/>
    </location>
</feature>
<accession>A0A916UX62</accession>
<sequence length="358" mass="37255">MALKIIPFISSVMRRFIPSPSGHEIRAAVRVGLAVGLPLLTIFAMGRLDLAVFAAFGALTALYGHSEPSGRRVGTQLVVAVALTLTMAAATFFAAAQGPTWLLGVLLVAVVLCSGALGAVMGWVPRGEIFFVLVLLVLAGIPATWTKALVGTAVGLGAALFSVALTVLDRTLAGDTGKPDRLRDRIAARLASIERRQHVISVVAATVGVLAAWLAALALGIGHPYWASVVVTALMPALLSSRVRSRVVHVLAGTLGGVAMAAVIFAFEPSPLELIVMIMVCQAIAELFIAKNFGLALLFLSPLAIGMSNLGRGLPWGPLMADRLVEAGLGAAIGLAVIFVVRELAGIRLEEPSQVEAR</sequence>
<evidence type="ECO:0000256" key="3">
    <source>
        <dbReference type="ARBA" id="ARBA00022989"/>
    </source>
</evidence>
<reference evidence="7" key="2">
    <citation type="submission" date="2020-09" db="EMBL/GenBank/DDBJ databases">
        <authorList>
            <person name="Sun Q."/>
            <person name="Zhou Y."/>
        </authorList>
    </citation>
    <scope>NUCLEOTIDE SEQUENCE</scope>
    <source>
        <strain evidence="7">CGMCC 1.12919</strain>
    </source>
</reference>
<feature type="transmembrane region" description="Helical" evidence="5">
    <location>
        <begin position="129"/>
        <end position="145"/>
    </location>
</feature>
<dbReference type="Pfam" id="PF13515">
    <property type="entry name" value="FUSC_2"/>
    <property type="match status" value="1"/>
</dbReference>
<dbReference type="AlphaFoldDB" id="A0A916UX62"/>
<name>A0A916UX62_9HYPH</name>
<evidence type="ECO:0000259" key="6">
    <source>
        <dbReference type="Pfam" id="PF13515"/>
    </source>
</evidence>
<protein>
    <submittedName>
        <fullName evidence="7">FUSC family protein</fullName>
    </submittedName>
</protein>
<evidence type="ECO:0000256" key="2">
    <source>
        <dbReference type="ARBA" id="ARBA00022692"/>
    </source>
</evidence>
<keyword evidence="2 5" id="KW-0812">Transmembrane</keyword>
<evidence type="ECO:0000256" key="4">
    <source>
        <dbReference type="ARBA" id="ARBA00023136"/>
    </source>
</evidence>
<dbReference type="Proteomes" id="UP000637002">
    <property type="component" value="Unassembled WGS sequence"/>
</dbReference>
<evidence type="ECO:0000313" key="8">
    <source>
        <dbReference type="Proteomes" id="UP000637002"/>
    </source>
</evidence>
<evidence type="ECO:0000256" key="1">
    <source>
        <dbReference type="ARBA" id="ARBA00004141"/>
    </source>
</evidence>
<comment type="caution">
    <text evidence="7">The sequence shown here is derived from an EMBL/GenBank/DDBJ whole genome shotgun (WGS) entry which is preliminary data.</text>
</comment>
<keyword evidence="4 5" id="KW-0472">Membrane</keyword>
<comment type="subcellular location">
    <subcellularLocation>
        <location evidence="1">Membrane</location>
        <topology evidence="1">Multi-pass membrane protein</topology>
    </subcellularLocation>
</comment>
<evidence type="ECO:0000256" key="5">
    <source>
        <dbReference type="SAM" id="Phobius"/>
    </source>
</evidence>
<dbReference type="EMBL" id="BMGG01000013">
    <property type="protein sequence ID" value="GGC92815.1"/>
    <property type="molecule type" value="Genomic_DNA"/>
</dbReference>
<gene>
    <name evidence="7" type="ORF">GCM10010994_58280</name>
</gene>
<reference evidence="7" key="1">
    <citation type="journal article" date="2014" name="Int. J. Syst. Evol. Microbiol.">
        <title>Complete genome sequence of Corynebacterium casei LMG S-19264T (=DSM 44701T), isolated from a smear-ripened cheese.</title>
        <authorList>
            <consortium name="US DOE Joint Genome Institute (JGI-PGF)"/>
            <person name="Walter F."/>
            <person name="Albersmeier A."/>
            <person name="Kalinowski J."/>
            <person name="Ruckert C."/>
        </authorList>
    </citation>
    <scope>NUCLEOTIDE SEQUENCE</scope>
    <source>
        <strain evidence="7">CGMCC 1.12919</strain>
    </source>
</reference>
<dbReference type="InterPro" id="IPR049453">
    <property type="entry name" value="Memb_transporter_dom"/>
</dbReference>
<organism evidence="7 8">
    <name type="scientific">Chelatococcus reniformis</name>
    <dbReference type="NCBI Taxonomy" id="1494448"/>
    <lineage>
        <taxon>Bacteria</taxon>
        <taxon>Pseudomonadati</taxon>
        <taxon>Pseudomonadota</taxon>
        <taxon>Alphaproteobacteria</taxon>
        <taxon>Hyphomicrobiales</taxon>
        <taxon>Chelatococcaceae</taxon>
        <taxon>Chelatococcus</taxon>
    </lineage>
</organism>
<feature type="transmembrane region" description="Helical" evidence="5">
    <location>
        <begin position="39"/>
        <end position="63"/>
    </location>
</feature>
<feature type="domain" description="Integral membrane bound transporter" evidence="6">
    <location>
        <begin position="212"/>
        <end position="337"/>
    </location>
</feature>